<name>A0A7R9L9G3_9ACAR</name>
<reference evidence="3" key="1">
    <citation type="submission" date="2020-11" db="EMBL/GenBank/DDBJ databases">
        <authorList>
            <person name="Tran Van P."/>
        </authorList>
    </citation>
    <scope>NUCLEOTIDE SEQUENCE</scope>
</reference>
<keyword evidence="1" id="KW-0812">Transmembrane</keyword>
<evidence type="ECO:0000256" key="1">
    <source>
        <dbReference type="SAM" id="Phobius"/>
    </source>
</evidence>
<feature type="transmembrane region" description="Helical" evidence="1">
    <location>
        <begin position="30"/>
        <end position="50"/>
    </location>
</feature>
<dbReference type="InterPro" id="IPR002656">
    <property type="entry name" value="Acyl_transf_3_dom"/>
</dbReference>
<evidence type="ECO:0000313" key="3">
    <source>
        <dbReference type="EMBL" id="CAD7637507.1"/>
    </source>
</evidence>
<accession>A0A7R9L9G3</accession>
<organism evidence="3">
    <name type="scientific">Oppiella nova</name>
    <dbReference type="NCBI Taxonomy" id="334625"/>
    <lineage>
        <taxon>Eukaryota</taxon>
        <taxon>Metazoa</taxon>
        <taxon>Ecdysozoa</taxon>
        <taxon>Arthropoda</taxon>
        <taxon>Chelicerata</taxon>
        <taxon>Arachnida</taxon>
        <taxon>Acari</taxon>
        <taxon>Acariformes</taxon>
        <taxon>Sarcoptiformes</taxon>
        <taxon>Oribatida</taxon>
        <taxon>Brachypylina</taxon>
        <taxon>Oppioidea</taxon>
        <taxon>Oppiidae</taxon>
        <taxon>Oppiella</taxon>
    </lineage>
</organism>
<protein>
    <recommendedName>
        <fullName evidence="2">Acyltransferase 3 domain-containing protein</fullName>
    </recommendedName>
</protein>
<keyword evidence="4" id="KW-1185">Reference proteome</keyword>
<evidence type="ECO:0000259" key="2">
    <source>
        <dbReference type="Pfam" id="PF01757"/>
    </source>
</evidence>
<dbReference type="OrthoDB" id="6411378at2759"/>
<dbReference type="PANTHER" id="PTHR11161">
    <property type="entry name" value="O-ACYLTRANSFERASE"/>
    <property type="match status" value="1"/>
</dbReference>
<feature type="transmembrane region" description="Helical" evidence="1">
    <location>
        <begin position="93"/>
        <end position="113"/>
    </location>
</feature>
<evidence type="ECO:0000313" key="4">
    <source>
        <dbReference type="Proteomes" id="UP000728032"/>
    </source>
</evidence>
<gene>
    <name evidence="3" type="ORF">ONB1V03_LOCUS857</name>
</gene>
<dbReference type="EMBL" id="OC914918">
    <property type="protein sequence ID" value="CAD7637507.1"/>
    <property type="molecule type" value="Genomic_DNA"/>
</dbReference>
<dbReference type="GO" id="GO:0016747">
    <property type="term" value="F:acyltransferase activity, transferring groups other than amino-acyl groups"/>
    <property type="evidence" value="ECO:0007669"/>
    <property type="project" value="InterPro"/>
</dbReference>
<feature type="domain" description="Acyltransferase 3" evidence="2">
    <location>
        <begin position="7"/>
        <end position="186"/>
    </location>
</feature>
<keyword evidence="1" id="KW-1133">Transmembrane helix</keyword>
<dbReference type="AlphaFoldDB" id="A0A7R9L9G3"/>
<keyword evidence="1" id="KW-0472">Membrane</keyword>
<dbReference type="Proteomes" id="UP000728032">
    <property type="component" value="Unassembled WGS sequence"/>
</dbReference>
<dbReference type="PANTHER" id="PTHR11161:SF0">
    <property type="entry name" value="O-ACYLTRANSFERASE LIKE PROTEIN"/>
    <property type="match status" value="1"/>
</dbReference>
<proteinExistence type="predicted"/>
<feature type="transmembrane region" description="Helical" evidence="1">
    <location>
        <begin position="120"/>
        <end position="141"/>
    </location>
</feature>
<dbReference type="Pfam" id="PF01757">
    <property type="entry name" value="Acyl_transf_3"/>
    <property type="match status" value="1"/>
</dbReference>
<dbReference type="EMBL" id="CAJPVJ010000093">
    <property type="protein sequence ID" value="CAG2160706.1"/>
    <property type="molecule type" value="Genomic_DNA"/>
</dbReference>
<sequence>MSGTLTAISGLKYFESGRGVPFGLYMFGRLFRVVPVYLITIAFNILFAYLGSGPAYKYYYSEQIANCDRNLWKNLIFISNWVPFPESCASSTWFMSAEMQLYVLAYFAMLLLATKLNYGLIYSLCWMVTGMIIPGVLTAYYNIAPPIIRTINEGIAIEEYKAHINHSSTYSHLTEYFMGIMTGSWQNV</sequence>
<dbReference type="InterPro" id="IPR052728">
    <property type="entry name" value="O2_lipid_transport_reg"/>
</dbReference>